<keyword evidence="1" id="KW-0175">Coiled coil</keyword>
<feature type="region of interest" description="Disordered" evidence="2">
    <location>
        <begin position="191"/>
        <end position="264"/>
    </location>
</feature>
<keyword evidence="4" id="KW-1185">Reference proteome</keyword>
<evidence type="ECO:0000313" key="4">
    <source>
        <dbReference type="Proteomes" id="UP000029692"/>
    </source>
</evidence>
<dbReference type="EMBL" id="JNUP01000031">
    <property type="protein sequence ID" value="KGE73348.1"/>
    <property type="molecule type" value="Genomic_DNA"/>
</dbReference>
<organism evidence="3 4">
    <name type="scientific">Spirochaeta lutea</name>
    <dbReference type="NCBI Taxonomy" id="1480694"/>
    <lineage>
        <taxon>Bacteria</taxon>
        <taxon>Pseudomonadati</taxon>
        <taxon>Spirochaetota</taxon>
        <taxon>Spirochaetia</taxon>
        <taxon>Spirochaetales</taxon>
        <taxon>Spirochaetaceae</taxon>
        <taxon>Spirochaeta</taxon>
    </lineage>
</organism>
<feature type="coiled-coil region" evidence="1">
    <location>
        <begin position="99"/>
        <end position="133"/>
    </location>
</feature>
<sequence>MVSEIPRVCQGGSRSRDSGITLEHPRLDALPKLGYPHGMETEDTNPFEGLTLEELRDQLAQYLLTEKNLNRSITQCITDYETWKNRLNLAREQGQEELVQNAQEELGHFAQRLGALKAESDSLTGEIQRVKSQISQAFSRRKNRPSGTDPNQLLQALQSMAGKSADETALERTLKDQEADSELAALKQRLAQGKAGQPNSPNSQDAPNSPDLQDAPNSPDLQDAPNSPNSQDAPNSPDLQDAPNTQNSPDSPDSPDLQDSQDQD</sequence>
<proteinExistence type="predicted"/>
<feature type="compositionally biased region" description="Polar residues" evidence="2">
    <location>
        <begin position="197"/>
        <end position="247"/>
    </location>
</feature>
<evidence type="ECO:0000313" key="3">
    <source>
        <dbReference type="EMBL" id="KGE73348.1"/>
    </source>
</evidence>
<gene>
    <name evidence="3" type="ORF">DC28_04280</name>
</gene>
<comment type="caution">
    <text evidence="3">The sequence shown here is derived from an EMBL/GenBank/DDBJ whole genome shotgun (WGS) entry which is preliminary data.</text>
</comment>
<accession>A0A098R107</accession>
<dbReference type="AlphaFoldDB" id="A0A098R107"/>
<feature type="compositionally biased region" description="Low complexity" evidence="2">
    <location>
        <begin position="248"/>
        <end position="258"/>
    </location>
</feature>
<feature type="region of interest" description="Disordered" evidence="2">
    <location>
        <begin position="1"/>
        <end position="20"/>
    </location>
</feature>
<evidence type="ECO:0000256" key="1">
    <source>
        <dbReference type="SAM" id="Coils"/>
    </source>
</evidence>
<dbReference type="Proteomes" id="UP000029692">
    <property type="component" value="Unassembled WGS sequence"/>
</dbReference>
<name>A0A098R107_9SPIO</name>
<reference evidence="3 4" key="1">
    <citation type="submission" date="2014-05" db="EMBL/GenBank/DDBJ databases">
        <title>De novo Genome Sequence of Spirocheata sp.</title>
        <authorList>
            <person name="Shivani Y."/>
            <person name="Subhash Y."/>
            <person name="Tushar L."/>
            <person name="Sasikala C."/>
            <person name="Ramana C.V."/>
        </authorList>
    </citation>
    <scope>NUCLEOTIDE SEQUENCE [LARGE SCALE GENOMIC DNA]</scope>
    <source>
        <strain evidence="3 4">JC230</strain>
    </source>
</reference>
<protein>
    <submittedName>
        <fullName evidence="3">Uncharacterized protein</fullName>
    </submittedName>
</protein>
<dbReference type="eggNOG" id="ENOG5030WQE">
    <property type="taxonomic scope" value="Bacteria"/>
</dbReference>
<evidence type="ECO:0000256" key="2">
    <source>
        <dbReference type="SAM" id="MobiDB-lite"/>
    </source>
</evidence>